<protein>
    <recommendedName>
        <fullName evidence="3">50S ribosomal protein L28</fullName>
    </recommendedName>
</protein>
<evidence type="ECO:0000313" key="1">
    <source>
        <dbReference type="EMBL" id="CAK9036443.1"/>
    </source>
</evidence>
<organism evidence="1 2">
    <name type="scientific">Durusdinium trenchii</name>
    <dbReference type="NCBI Taxonomy" id="1381693"/>
    <lineage>
        <taxon>Eukaryota</taxon>
        <taxon>Sar</taxon>
        <taxon>Alveolata</taxon>
        <taxon>Dinophyceae</taxon>
        <taxon>Suessiales</taxon>
        <taxon>Symbiodiniaceae</taxon>
        <taxon>Durusdinium</taxon>
    </lineage>
</organism>
<gene>
    <name evidence="1" type="ORF">CCMP2556_LOCUS20285</name>
</gene>
<sequence>MSAVSPCIHFKAQLTFSVLHGRVASCPTCLVVETMGRLVRNRRICVRLMLGQKKHRFKRNAQIKQTSVSVAQFGRLVQKEGQPSPAKAERSFAFKCTSTGCKLDV</sequence>
<dbReference type="Proteomes" id="UP001642484">
    <property type="component" value="Unassembled WGS sequence"/>
</dbReference>
<accession>A0ABP0LBR8</accession>
<evidence type="ECO:0008006" key="3">
    <source>
        <dbReference type="Google" id="ProtNLM"/>
    </source>
</evidence>
<name>A0ABP0LBR8_9DINO</name>
<proteinExistence type="predicted"/>
<dbReference type="EMBL" id="CAXAMN010011869">
    <property type="protein sequence ID" value="CAK9036443.1"/>
    <property type="molecule type" value="Genomic_DNA"/>
</dbReference>
<reference evidence="1 2" key="1">
    <citation type="submission" date="2024-02" db="EMBL/GenBank/DDBJ databases">
        <authorList>
            <person name="Chen Y."/>
            <person name="Shah S."/>
            <person name="Dougan E. K."/>
            <person name="Thang M."/>
            <person name="Chan C."/>
        </authorList>
    </citation>
    <scope>NUCLEOTIDE SEQUENCE [LARGE SCALE GENOMIC DNA]</scope>
</reference>
<evidence type="ECO:0000313" key="2">
    <source>
        <dbReference type="Proteomes" id="UP001642484"/>
    </source>
</evidence>
<keyword evidence="2" id="KW-1185">Reference proteome</keyword>
<comment type="caution">
    <text evidence="1">The sequence shown here is derived from an EMBL/GenBank/DDBJ whole genome shotgun (WGS) entry which is preliminary data.</text>
</comment>